<evidence type="ECO:0000313" key="9">
    <source>
        <dbReference type="RefSeq" id="XP_009803408.1"/>
    </source>
</evidence>
<reference evidence="9" key="2">
    <citation type="submission" date="2025-08" db="UniProtKB">
        <authorList>
            <consortium name="RefSeq"/>
        </authorList>
    </citation>
    <scope>IDENTIFICATION</scope>
    <source>
        <tissue evidence="9">Leaf</tissue>
    </source>
</reference>
<evidence type="ECO:0000256" key="4">
    <source>
        <dbReference type="ARBA" id="ARBA00022525"/>
    </source>
</evidence>
<keyword evidence="8" id="KW-1185">Reference proteome</keyword>
<name>A0A1U7YJV6_NICSY</name>
<comment type="similarity">
    <text evidence="2 7">Belongs to the plant cysteine rich small secretory peptide family. Epidermal patterning factor subfamily.</text>
</comment>
<dbReference type="InterPro" id="IPR039455">
    <property type="entry name" value="EPFL"/>
</dbReference>
<evidence type="ECO:0000256" key="7">
    <source>
        <dbReference type="RuleBase" id="RU367102"/>
    </source>
</evidence>
<dbReference type="eggNOG" id="ENOG502S5F3">
    <property type="taxonomic scope" value="Eukaryota"/>
</dbReference>
<evidence type="ECO:0000313" key="8">
    <source>
        <dbReference type="Proteomes" id="UP000189701"/>
    </source>
</evidence>
<dbReference type="PANTHER" id="PTHR33109">
    <property type="entry name" value="EPIDERMAL PATTERNING FACTOR-LIKE PROTEIN 4"/>
    <property type="match status" value="1"/>
</dbReference>
<dbReference type="OrthoDB" id="1874659at2759"/>
<keyword evidence="3 7" id="KW-0217">Developmental protein</keyword>
<dbReference type="Proteomes" id="UP000189701">
    <property type="component" value="Unplaced"/>
</dbReference>
<sequence length="91" mass="10342">MSLSNTCMFCLKIVVTLVLLLSLTFQPSESVGMSRKMVMGSKPPDCVNKCMNCQPCRATLVIPPRQKRNANEKDSNYYLLSWKCSCRDKLF</sequence>
<dbReference type="Pfam" id="PF17181">
    <property type="entry name" value="EPF"/>
    <property type="match status" value="1"/>
</dbReference>
<dbReference type="GO" id="GO:0010052">
    <property type="term" value="P:guard cell differentiation"/>
    <property type="evidence" value="ECO:0007669"/>
    <property type="project" value="UniProtKB-UniRule"/>
</dbReference>
<reference evidence="8" key="1">
    <citation type="journal article" date="2013" name="Genome Biol.">
        <title>Reference genomes and transcriptomes of Nicotiana sylvestris and Nicotiana tomentosiformis.</title>
        <authorList>
            <person name="Sierro N."/>
            <person name="Battey J.N."/>
            <person name="Ouadi S."/>
            <person name="Bovet L."/>
            <person name="Goepfert S."/>
            <person name="Bakaher N."/>
            <person name="Peitsch M.C."/>
            <person name="Ivanov N.V."/>
        </authorList>
    </citation>
    <scope>NUCLEOTIDE SEQUENCE [LARGE SCALE GENOMIC DNA]</scope>
</reference>
<dbReference type="RefSeq" id="XP_009803408.1">
    <property type="nucleotide sequence ID" value="XM_009805106.1"/>
</dbReference>
<evidence type="ECO:0000256" key="1">
    <source>
        <dbReference type="ARBA" id="ARBA00004613"/>
    </source>
</evidence>
<proteinExistence type="inferred from homology"/>
<dbReference type="PANTHER" id="PTHR33109:SF60">
    <property type="entry name" value="EPIDERMAL PATTERNING FACTOR-LIKE PROTEIN 8"/>
    <property type="match status" value="1"/>
</dbReference>
<accession>A0A1U7YJV6</accession>
<keyword evidence="5 7" id="KW-0732">Signal</keyword>
<keyword evidence="6" id="KW-1015">Disulfide bond</keyword>
<evidence type="ECO:0000256" key="3">
    <source>
        <dbReference type="ARBA" id="ARBA00022473"/>
    </source>
</evidence>
<comment type="function">
    <text evidence="7">Controls stomatal patterning.</text>
</comment>
<gene>
    <name evidence="9" type="primary">LOC104248782</name>
</gene>
<organism evidence="8 9">
    <name type="scientific">Nicotiana sylvestris</name>
    <name type="common">Wood tobacco</name>
    <name type="synonym">South American tobacco</name>
    <dbReference type="NCBI Taxonomy" id="4096"/>
    <lineage>
        <taxon>Eukaryota</taxon>
        <taxon>Viridiplantae</taxon>
        <taxon>Streptophyta</taxon>
        <taxon>Embryophyta</taxon>
        <taxon>Tracheophyta</taxon>
        <taxon>Spermatophyta</taxon>
        <taxon>Magnoliopsida</taxon>
        <taxon>eudicotyledons</taxon>
        <taxon>Gunneridae</taxon>
        <taxon>Pentapetalae</taxon>
        <taxon>asterids</taxon>
        <taxon>lamiids</taxon>
        <taxon>Solanales</taxon>
        <taxon>Solanaceae</taxon>
        <taxon>Nicotianoideae</taxon>
        <taxon>Nicotianeae</taxon>
        <taxon>Nicotiana</taxon>
    </lineage>
</organism>
<protein>
    <recommendedName>
        <fullName evidence="7">Epidermal patterning factor-like protein</fullName>
    </recommendedName>
</protein>
<feature type="signal peptide" evidence="7">
    <location>
        <begin position="1"/>
        <end position="30"/>
    </location>
</feature>
<keyword evidence="4 7" id="KW-0964">Secreted</keyword>
<dbReference type="AlphaFoldDB" id="A0A1U7YJV6"/>
<comment type="subcellular location">
    <subcellularLocation>
        <location evidence="1 7">Secreted</location>
    </subcellularLocation>
</comment>
<evidence type="ECO:0000256" key="6">
    <source>
        <dbReference type="ARBA" id="ARBA00023157"/>
    </source>
</evidence>
<evidence type="ECO:0000256" key="5">
    <source>
        <dbReference type="ARBA" id="ARBA00022729"/>
    </source>
</evidence>
<dbReference type="GO" id="GO:0005576">
    <property type="term" value="C:extracellular region"/>
    <property type="evidence" value="ECO:0007669"/>
    <property type="project" value="UniProtKB-SubCell"/>
</dbReference>
<feature type="chain" id="PRO_5027149355" description="Epidermal patterning factor-like protein" evidence="7">
    <location>
        <begin position="31"/>
        <end position="91"/>
    </location>
</feature>
<evidence type="ECO:0000256" key="2">
    <source>
        <dbReference type="ARBA" id="ARBA00008127"/>
    </source>
</evidence>